<reference evidence="1" key="1">
    <citation type="submission" date="2020-04" db="EMBL/GenBank/DDBJ databases">
        <authorList>
            <person name="Chiriac C."/>
            <person name="Salcher M."/>
            <person name="Ghai R."/>
            <person name="Kavagutti S V."/>
        </authorList>
    </citation>
    <scope>NUCLEOTIDE SEQUENCE</scope>
</reference>
<gene>
    <name evidence="1" type="ORF">UFOVP658_58</name>
</gene>
<sequence>MTTEQQNEITEDDFSSLESDAKLLNGVEALINSLHRRKKAEYGLSPEEWKWLGTLERLQEYIATHIEETYE</sequence>
<accession>A0A6J5NHJ6</accession>
<protein>
    <submittedName>
        <fullName evidence="1">Uncharacterized protein</fullName>
    </submittedName>
</protein>
<organism evidence="1">
    <name type="scientific">uncultured Caudovirales phage</name>
    <dbReference type="NCBI Taxonomy" id="2100421"/>
    <lineage>
        <taxon>Viruses</taxon>
        <taxon>Duplodnaviria</taxon>
        <taxon>Heunggongvirae</taxon>
        <taxon>Uroviricota</taxon>
        <taxon>Caudoviricetes</taxon>
        <taxon>Peduoviridae</taxon>
        <taxon>Maltschvirus</taxon>
        <taxon>Maltschvirus maltsch</taxon>
    </lineage>
</organism>
<name>A0A6J5NHJ6_9CAUD</name>
<dbReference type="EMBL" id="LR796639">
    <property type="protein sequence ID" value="CAB4156358.1"/>
    <property type="molecule type" value="Genomic_DNA"/>
</dbReference>
<proteinExistence type="predicted"/>
<evidence type="ECO:0000313" key="1">
    <source>
        <dbReference type="EMBL" id="CAB4156358.1"/>
    </source>
</evidence>